<evidence type="ECO:0000313" key="3">
    <source>
        <dbReference type="Proteomes" id="UP000281128"/>
    </source>
</evidence>
<sequence>MTADRITANLPSRDFDVTEAFYATLGFRRQYRDDGWMILDRNGMSVEFFAHPELDPRESWHSACLRRADIDTLHAEWLAVGIATEGAALPRIGAETLDLGDGAPRMFTLLDPDGSLWRILEDGEGG</sequence>
<dbReference type="Gene3D" id="3.10.180.10">
    <property type="entry name" value="2,3-Dihydroxybiphenyl 1,2-Dioxygenase, domain 1"/>
    <property type="match status" value="1"/>
</dbReference>
<dbReference type="PROSITE" id="PS51819">
    <property type="entry name" value="VOC"/>
    <property type="match status" value="1"/>
</dbReference>
<reference evidence="2 3" key="1">
    <citation type="submission" date="2018-09" db="EMBL/GenBank/DDBJ databases">
        <title>Roseovarius spongiae sp. nov., isolated from a marine sponge.</title>
        <authorList>
            <person name="Zhuang L."/>
            <person name="Luo L."/>
        </authorList>
    </citation>
    <scope>NUCLEOTIDE SEQUENCE [LARGE SCALE GENOMIC DNA]</scope>
    <source>
        <strain evidence="2 3">HN-E21</strain>
    </source>
</reference>
<dbReference type="InterPro" id="IPR037523">
    <property type="entry name" value="VOC_core"/>
</dbReference>
<name>A0A3A8AW43_9RHOB</name>
<dbReference type="EMBL" id="RAPE01000001">
    <property type="protein sequence ID" value="RKF16558.1"/>
    <property type="molecule type" value="Genomic_DNA"/>
</dbReference>
<dbReference type="OrthoDB" id="6624781at2"/>
<keyword evidence="3" id="KW-1185">Reference proteome</keyword>
<accession>A0A3A8AW43</accession>
<dbReference type="SUPFAM" id="SSF54593">
    <property type="entry name" value="Glyoxalase/Bleomycin resistance protein/Dihydroxybiphenyl dioxygenase"/>
    <property type="match status" value="1"/>
</dbReference>
<feature type="domain" description="VOC" evidence="1">
    <location>
        <begin position="2"/>
        <end position="122"/>
    </location>
</feature>
<protein>
    <submittedName>
        <fullName evidence="2">Bleomycin resistance protein</fullName>
    </submittedName>
</protein>
<dbReference type="AlphaFoldDB" id="A0A3A8AW43"/>
<dbReference type="InterPro" id="IPR029068">
    <property type="entry name" value="Glyas_Bleomycin-R_OHBP_Dase"/>
</dbReference>
<evidence type="ECO:0000259" key="1">
    <source>
        <dbReference type="PROSITE" id="PS51819"/>
    </source>
</evidence>
<dbReference type="Proteomes" id="UP000281128">
    <property type="component" value="Unassembled WGS sequence"/>
</dbReference>
<gene>
    <name evidence="2" type="ORF">D6850_03130</name>
</gene>
<proteinExistence type="predicted"/>
<organism evidence="2 3">
    <name type="scientific">Roseovarius spongiae</name>
    <dbReference type="NCBI Taxonomy" id="2320272"/>
    <lineage>
        <taxon>Bacteria</taxon>
        <taxon>Pseudomonadati</taxon>
        <taxon>Pseudomonadota</taxon>
        <taxon>Alphaproteobacteria</taxon>
        <taxon>Rhodobacterales</taxon>
        <taxon>Roseobacteraceae</taxon>
        <taxon>Roseovarius</taxon>
    </lineage>
</organism>
<dbReference type="RefSeq" id="WP_121163680.1">
    <property type="nucleotide sequence ID" value="NZ_RAPE01000001.1"/>
</dbReference>
<evidence type="ECO:0000313" key="2">
    <source>
        <dbReference type="EMBL" id="RKF16558.1"/>
    </source>
</evidence>
<comment type="caution">
    <text evidence="2">The sequence shown here is derived from an EMBL/GenBank/DDBJ whole genome shotgun (WGS) entry which is preliminary data.</text>
</comment>